<name>A0A6J4NT03_9PSEU</name>
<keyword evidence="2 4" id="KW-0808">Transferase</keyword>
<dbReference type="InterPro" id="IPR041698">
    <property type="entry name" value="Methyltransf_25"/>
</dbReference>
<sequence>MVQERLVRPRQAGRAARVSRDAVRASYDAFADRYAAELAEDPQDEPWARGTFAAFAELVDGPVLDVGCGPGPAAAHLHRLGVEVRGLDLSPAMVAIARAQHPGIRFDVGDLAALDATGLGGIVAWYSFIHIPPPERPAVLAGFRDALAPGGHLLLGFQVGDDVRHHDEAFGRAVSLDFHRLRPDVVAALLADAGFTEVARVVRAPLRAEPTPQAHLLARRR</sequence>
<evidence type="ECO:0000259" key="3">
    <source>
        <dbReference type="Pfam" id="PF13649"/>
    </source>
</evidence>
<dbReference type="SUPFAM" id="SSF53335">
    <property type="entry name" value="S-adenosyl-L-methionine-dependent methyltransferases"/>
    <property type="match status" value="1"/>
</dbReference>
<accession>A0A6J4NT03</accession>
<evidence type="ECO:0000313" key="4">
    <source>
        <dbReference type="EMBL" id="CAA9396068.1"/>
    </source>
</evidence>
<dbReference type="GO" id="GO:0032259">
    <property type="term" value="P:methylation"/>
    <property type="evidence" value="ECO:0007669"/>
    <property type="project" value="UniProtKB-KW"/>
</dbReference>
<evidence type="ECO:0000256" key="2">
    <source>
        <dbReference type="ARBA" id="ARBA00022679"/>
    </source>
</evidence>
<dbReference type="Pfam" id="PF13649">
    <property type="entry name" value="Methyltransf_25"/>
    <property type="match status" value="1"/>
</dbReference>
<dbReference type="EMBL" id="CADCUS010000172">
    <property type="protein sequence ID" value="CAA9396068.1"/>
    <property type="molecule type" value="Genomic_DNA"/>
</dbReference>
<evidence type="ECO:0000256" key="1">
    <source>
        <dbReference type="ARBA" id="ARBA00022603"/>
    </source>
</evidence>
<organism evidence="4">
    <name type="scientific">uncultured Pseudonocardia sp</name>
    <dbReference type="NCBI Taxonomy" id="211455"/>
    <lineage>
        <taxon>Bacteria</taxon>
        <taxon>Bacillati</taxon>
        <taxon>Actinomycetota</taxon>
        <taxon>Actinomycetes</taxon>
        <taxon>Pseudonocardiales</taxon>
        <taxon>Pseudonocardiaceae</taxon>
        <taxon>Pseudonocardia</taxon>
        <taxon>environmental samples</taxon>
    </lineage>
</organism>
<dbReference type="PANTHER" id="PTHR43861:SF1">
    <property type="entry name" value="TRANS-ACONITATE 2-METHYLTRANSFERASE"/>
    <property type="match status" value="1"/>
</dbReference>
<protein>
    <submittedName>
        <fullName evidence="4">SAM-dependent methyltransferase</fullName>
    </submittedName>
</protein>
<dbReference type="AlphaFoldDB" id="A0A6J4NT03"/>
<dbReference type="CDD" id="cd02440">
    <property type="entry name" value="AdoMet_MTases"/>
    <property type="match status" value="1"/>
</dbReference>
<reference evidence="4" key="1">
    <citation type="submission" date="2020-02" db="EMBL/GenBank/DDBJ databases">
        <authorList>
            <person name="Meier V. D."/>
        </authorList>
    </citation>
    <scope>NUCLEOTIDE SEQUENCE</scope>
    <source>
        <strain evidence="4">AVDCRST_MAG66</strain>
    </source>
</reference>
<proteinExistence type="predicted"/>
<keyword evidence="1 4" id="KW-0489">Methyltransferase</keyword>
<feature type="domain" description="Methyltransferase" evidence="3">
    <location>
        <begin position="63"/>
        <end position="151"/>
    </location>
</feature>
<dbReference type="InterPro" id="IPR029063">
    <property type="entry name" value="SAM-dependent_MTases_sf"/>
</dbReference>
<dbReference type="PANTHER" id="PTHR43861">
    <property type="entry name" value="TRANS-ACONITATE 2-METHYLTRANSFERASE-RELATED"/>
    <property type="match status" value="1"/>
</dbReference>
<gene>
    <name evidence="4" type="ORF">AVDCRST_MAG66-1171</name>
</gene>
<dbReference type="Gene3D" id="3.40.50.150">
    <property type="entry name" value="Vaccinia Virus protein VP39"/>
    <property type="match status" value="1"/>
</dbReference>
<dbReference type="GO" id="GO:0008168">
    <property type="term" value="F:methyltransferase activity"/>
    <property type="evidence" value="ECO:0007669"/>
    <property type="project" value="UniProtKB-KW"/>
</dbReference>